<dbReference type="Proteomes" id="UP000603227">
    <property type="component" value="Unassembled WGS sequence"/>
</dbReference>
<accession>A0A918Z377</accession>
<gene>
    <name evidence="1" type="ORF">GCM10017771_52700</name>
</gene>
<proteinExistence type="predicted"/>
<protein>
    <submittedName>
        <fullName evidence="1">Uncharacterized protein</fullName>
    </submittedName>
</protein>
<dbReference type="AlphaFoldDB" id="A0A918Z377"/>
<name>A0A918Z377_9ACTN</name>
<evidence type="ECO:0000313" key="2">
    <source>
        <dbReference type="Proteomes" id="UP000603227"/>
    </source>
</evidence>
<evidence type="ECO:0000313" key="1">
    <source>
        <dbReference type="EMBL" id="GHE34869.1"/>
    </source>
</evidence>
<reference evidence="1" key="2">
    <citation type="submission" date="2020-09" db="EMBL/GenBank/DDBJ databases">
        <authorList>
            <person name="Sun Q."/>
            <person name="Zhou Y."/>
        </authorList>
    </citation>
    <scope>NUCLEOTIDE SEQUENCE</scope>
    <source>
        <strain evidence="1">CGMCC 4.7403</strain>
    </source>
</reference>
<dbReference type="RefSeq" id="WP_189784922.1">
    <property type="nucleotide sequence ID" value="NZ_BNAT01000019.1"/>
</dbReference>
<keyword evidence="2" id="KW-1185">Reference proteome</keyword>
<reference evidence="1" key="1">
    <citation type="journal article" date="2014" name="Int. J. Syst. Evol. Microbiol.">
        <title>Complete genome sequence of Corynebacterium casei LMG S-19264T (=DSM 44701T), isolated from a smear-ripened cheese.</title>
        <authorList>
            <consortium name="US DOE Joint Genome Institute (JGI-PGF)"/>
            <person name="Walter F."/>
            <person name="Albersmeier A."/>
            <person name="Kalinowski J."/>
            <person name="Ruckert C."/>
        </authorList>
    </citation>
    <scope>NUCLEOTIDE SEQUENCE</scope>
    <source>
        <strain evidence="1">CGMCC 4.7403</strain>
    </source>
</reference>
<comment type="caution">
    <text evidence="1">The sequence shown here is derived from an EMBL/GenBank/DDBJ whole genome shotgun (WGS) entry which is preliminary data.</text>
</comment>
<organism evidence="1 2">
    <name type="scientific">Streptomyces capitiformicae</name>
    <dbReference type="NCBI Taxonomy" id="2014920"/>
    <lineage>
        <taxon>Bacteria</taxon>
        <taxon>Bacillati</taxon>
        <taxon>Actinomycetota</taxon>
        <taxon>Actinomycetes</taxon>
        <taxon>Kitasatosporales</taxon>
        <taxon>Streptomycetaceae</taxon>
        <taxon>Streptomyces</taxon>
    </lineage>
</organism>
<sequence>MELSTPAGLESLAHAVAEQLGADRTDKDGGTGRVRVAYADGRALELTPNRPRTRISVTAVLPEQATAHGIEVKAITVTALPRPRPSESQAKATARHTADHIRQRLLPAHTAALAELRERTAPQVATFQRAESALAGFLDRPRGGVAISEQPVRRPLGLNARCAVAWWHTLDGPSRTVAPFMADALRRAGLATTEPHGSAYVFFAEPPAEQSDTRFRIAPAAEGAGWSLVDEFTGACVRTYDDQEWAQGITESANGEEDAARRAAVTSMDLPGLSADLIEEEQWRALAVELATAGHMPYGLTDVDYTQTPGFHIYPSAEPGTAKVARLLEPWGAIRPGARFEAPELEVERYDQDMEAYAQLLTSPGRTVAVRLDGIQVTFSDPPTRP</sequence>
<dbReference type="EMBL" id="BNAT01000019">
    <property type="protein sequence ID" value="GHE34869.1"/>
    <property type="molecule type" value="Genomic_DNA"/>
</dbReference>